<dbReference type="RefSeq" id="WP_146376253.1">
    <property type="nucleotide sequence ID" value="NZ_JAHYND010000002.1"/>
</dbReference>
<organism evidence="1 2">
    <name type="scientific">Parabacteroides distasonis</name>
    <dbReference type="NCBI Taxonomy" id="823"/>
    <lineage>
        <taxon>Bacteria</taxon>
        <taxon>Pseudomonadati</taxon>
        <taxon>Bacteroidota</taxon>
        <taxon>Bacteroidia</taxon>
        <taxon>Bacteroidales</taxon>
        <taxon>Tannerellaceae</taxon>
        <taxon>Parabacteroides</taxon>
    </lineage>
</organism>
<sequence>MNAPVIIFETTLGEYSIPNSWERLSPMLYLELCRLLHKYAIGEISYRELHLYYVCLALDLEPQKIKGITARENLYLLSAQIDFIFKDMNVINNCFLAQLVPTLIVGNRLFSSYTIHTDFETLTCSLTAIQFIDAYGLLGCSVEKLPLLVAILYYPEKYTSEGAHMLSQTFVDVDPVILQAITLNFQAFSNYLFTRTRFNILYLKKSKDHKPSISIGMAESLYNLSADGLGDVDVIEQMPVIKYLTILRKKLIESVTAMNEVGLDLVEISDKTGLSIKMIKMIL</sequence>
<evidence type="ECO:0000313" key="1">
    <source>
        <dbReference type="EMBL" id="TWV57746.1"/>
    </source>
</evidence>
<reference evidence="1 2" key="1">
    <citation type="submission" date="2019-07" db="EMBL/GenBank/DDBJ databases">
        <title>Genome sequencing of Parabacteroides distasonis iSURF_7.</title>
        <authorList>
            <person name="Degefu H.N."/>
            <person name="Ruoff K.L."/>
            <person name="Price C.E."/>
            <person name="Valls R.A."/>
            <person name="O'Toole G.A."/>
        </authorList>
    </citation>
    <scope>NUCLEOTIDE SEQUENCE [LARGE SCALE GENOMIC DNA]</scope>
    <source>
        <strain evidence="1 2">CFPLTA003_1B</strain>
    </source>
</reference>
<accession>A0A5C6K5U1</accession>
<protein>
    <submittedName>
        <fullName evidence="1">Uncharacterized protein</fullName>
    </submittedName>
</protein>
<comment type="caution">
    <text evidence="1">The sequence shown here is derived from an EMBL/GenBank/DDBJ whole genome shotgun (WGS) entry which is preliminary data.</text>
</comment>
<dbReference type="AlphaFoldDB" id="A0A5C6K5U1"/>
<gene>
    <name evidence="1" type="ORF">FSA05_22590</name>
</gene>
<name>A0A5C6K5U1_PARDI</name>
<dbReference type="EMBL" id="VOHW01000025">
    <property type="protein sequence ID" value="TWV57746.1"/>
    <property type="molecule type" value="Genomic_DNA"/>
</dbReference>
<dbReference type="Proteomes" id="UP000315827">
    <property type="component" value="Unassembled WGS sequence"/>
</dbReference>
<proteinExistence type="predicted"/>
<evidence type="ECO:0000313" key="2">
    <source>
        <dbReference type="Proteomes" id="UP000315827"/>
    </source>
</evidence>